<dbReference type="InterPro" id="IPR009081">
    <property type="entry name" value="PP-bd_ACP"/>
</dbReference>
<keyword evidence="2" id="KW-0597">Phosphoprotein</keyword>
<protein>
    <recommendedName>
        <fullName evidence="3">Carrier domain-containing protein</fullName>
    </recommendedName>
</protein>
<keyword evidence="5" id="KW-1185">Reference proteome</keyword>
<dbReference type="InterPro" id="IPR036736">
    <property type="entry name" value="ACP-like_sf"/>
</dbReference>
<dbReference type="OrthoDB" id="329835at2759"/>
<evidence type="ECO:0000256" key="2">
    <source>
        <dbReference type="ARBA" id="ARBA00022553"/>
    </source>
</evidence>
<evidence type="ECO:0000256" key="1">
    <source>
        <dbReference type="ARBA" id="ARBA00022450"/>
    </source>
</evidence>
<keyword evidence="1" id="KW-0596">Phosphopantetheine</keyword>
<dbReference type="GO" id="GO:0044550">
    <property type="term" value="P:secondary metabolite biosynthetic process"/>
    <property type="evidence" value="ECO:0007669"/>
    <property type="project" value="UniProtKB-ARBA"/>
</dbReference>
<proteinExistence type="predicted"/>
<accession>A0A1V6N6D3</accession>
<dbReference type="PROSITE" id="PS50075">
    <property type="entry name" value="CARRIER"/>
    <property type="match status" value="1"/>
</dbReference>
<dbReference type="Proteomes" id="UP000191408">
    <property type="component" value="Unassembled WGS sequence"/>
</dbReference>
<dbReference type="PANTHER" id="PTHR44845:SF6">
    <property type="entry name" value="BETA-ALANINE-ACTIVATING ENZYME"/>
    <property type="match status" value="1"/>
</dbReference>
<evidence type="ECO:0000313" key="4">
    <source>
        <dbReference type="EMBL" id="OQD60258.1"/>
    </source>
</evidence>
<dbReference type="Pfam" id="PF07993">
    <property type="entry name" value="NAD_binding_4"/>
    <property type="match status" value="1"/>
</dbReference>
<dbReference type="Pfam" id="PF00550">
    <property type="entry name" value="PP-binding"/>
    <property type="match status" value="1"/>
</dbReference>
<evidence type="ECO:0000259" key="3">
    <source>
        <dbReference type="PROSITE" id="PS50075"/>
    </source>
</evidence>
<evidence type="ECO:0000313" key="5">
    <source>
        <dbReference type="Proteomes" id="UP000191408"/>
    </source>
</evidence>
<sequence length="264" mass="28988">MLLVDNGEKLRIEKTSGFFSVGGHSLLLLKMQAEIRDRLSIDLTLPELFQNNTLEGLSSRIDASGTNHSVQIDREAETALHSDILSTVGATYPPKDTLKPKTVLLTGATGFLGRALCKKLSASPDIAKIECLAVRNPKTAQKEPNKTFFHTGDLRSPFLGLSEKKAKMIFESADLIIHSGADVSHMKSYQSLRRPNVESTKELVRLAGKHKIPFHFISTAGVALSGKESYPEVSVAAYPPPTNRIEGYVASKWASERFLDRTEP</sequence>
<reference evidence="5" key="1">
    <citation type="journal article" date="2017" name="Nat. Microbiol.">
        <title>Global analysis of biosynthetic gene clusters reveals vast potential of secondary metabolite production in Penicillium species.</title>
        <authorList>
            <person name="Nielsen J.C."/>
            <person name="Grijseels S."/>
            <person name="Prigent S."/>
            <person name="Ji B."/>
            <person name="Dainat J."/>
            <person name="Nielsen K.F."/>
            <person name="Frisvad J.C."/>
            <person name="Workman M."/>
            <person name="Nielsen J."/>
        </authorList>
    </citation>
    <scope>NUCLEOTIDE SEQUENCE [LARGE SCALE GENOMIC DNA]</scope>
    <source>
        <strain evidence="5">IBT 4502</strain>
    </source>
</reference>
<dbReference type="EMBL" id="MDYM01000025">
    <property type="protein sequence ID" value="OQD60258.1"/>
    <property type="molecule type" value="Genomic_DNA"/>
</dbReference>
<dbReference type="SUPFAM" id="SSF47336">
    <property type="entry name" value="ACP-like"/>
    <property type="match status" value="1"/>
</dbReference>
<dbReference type="Gene3D" id="1.10.1200.10">
    <property type="entry name" value="ACP-like"/>
    <property type="match status" value="1"/>
</dbReference>
<name>A0A1V6N6D3_PENPO</name>
<comment type="caution">
    <text evidence="4">The sequence shown here is derived from an EMBL/GenBank/DDBJ whole genome shotgun (WGS) entry which is preliminary data.</text>
</comment>
<dbReference type="InterPro" id="IPR013120">
    <property type="entry name" value="FAR_NAD-bd"/>
</dbReference>
<dbReference type="STRING" id="60169.A0A1V6N6D3"/>
<gene>
    <name evidence="4" type="ORF">PENPOL_c025G04726</name>
</gene>
<organism evidence="4 5">
    <name type="scientific">Penicillium polonicum</name>
    <dbReference type="NCBI Taxonomy" id="60169"/>
    <lineage>
        <taxon>Eukaryota</taxon>
        <taxon>Fungi</taxon>
        <taxon>Dikarya</taxon>
        <taxon>Ascomycota</taxon>
        <taxon>Pezizomycotina</taxon>
        <taxon>Eurotiomycetes</taxon>
        <taxon>Eurotiomycetidae</taxon>
        <taxon>Eurotiales</taxon>
        <taxon>Aspergillaceae</taxon>
        <taxon>Penicillium</taxon>
    </lineage>
</organism>
<feature type="domain" description="Carrier" evidence="3">
    <location>
        <begin position="1"/>
        <end position="65"/>
    </location>
</feature>
<dbReference type="InterPro" id="IPR036291">
    <property type="entry name" value="NAD(P)-bd_dom_sf"/>
</dbReference>
<dbReference type="Gene3D" id="3.40.50.720">
    <property type="entry name" value="NAD(P)-binding Rossmann-like Domain"/>
    <property type="match status" value="1"/>
</dbReference>
<dbReference type="PANTHER" id="PTHR44845">
    <property type="entry name" value="CARRIER DOMAIN-CONTAINING PROTEIN"/>
    <property type="match status" value="1"/>
</dbReference>
<dbReference type="AlphaFoldDB" id="A0A1V6N6D3"/>
<dbReference type="SUPFAM" id="SSF51735">
    <property type="entry name" value="NAD(P)-binding Rossmann-fold domains"/>
    <property type="match status" value="1"/>
</dbReference>